<reference evidence="8" key="1">
    <citation type="submission" date="2022-12" db="EMBL/GenBank/DDBJ databases">
        <authorList>
            <person name="Petersen C."/>
        </authorList>
    </citation>
    <scope>NUCLEOTIDE SEQUENCE</scope>
    <source>
        <strain evidence="8">IBT 3081</strain>
    </source>
</reference>
<keyword evidence="4" id="KW-0804">Transcription</keyword>
<dbReference type="GeneID" id="81460927"/>
<dbReference type="PANTHER" id="PTHR47654:SF4">
    <property type="entry name" value="ZN(II)2CYS6 TRANSCRIPTION FACTOR (EUROFUNG)"/>
    <property type="match status" value="1"/>
</dbReference>
<comment type="caution">
    <text evidence="8">The sequence shown here is derived from an EMBL/GenBank/DDBJ whole genome shotgun (WGS) entry which is preliminary data.</text>
</comment>
<dbReference type="SMART" id="SM00066">
    <property type="entry name" value="GAL4"/>
    <property type="match status" value="1"/>
</dbReference>
<dbReference type="PROSITE" id="PS00463">
    <property type="entry name" value="ZN2_CY6_FUNGAL_1"/>
    <property type="match status" value="1"/>
</dbReference>
<keyword evidence="9" id="KW-1185">Reference proteome</keyword>
<dbReference type="InterPro" id="IPR053230">
    <property type="entry name" value="Trans_reg_galc"/>
</dbReference>
<evidence type="ECO:0000259" key="7">
    <source>
        <dbReference type="PROSITE" id="PS50048"/>
    </source>
</evidence>
<sequence>MMVNKVLIPRLRREISENEGRRRTARACDTCRQRKLKCDGKKPTCAQCDAHGLTACDYSEAKSVRERKQLELAQLKIGVYEDLLRNISNTVDESTAKQVQRALKDPYGTWSERRSSSSNASFSSIGSLDNIDTVGEDLNRSKESRATGYMGKDSEIAWMQRLESNAPSQSSNSDSLGNPSKDRLLVSGSISPMNYHLDYHHLSEPEVRNAFVLPPKALADHLLHIFRTNVDTSFPILRWGLFMDQYRRLYSESSINPGRRWLAVFNMVLAIGRNFCRASQQDLQDNADEDVFFARAKSLNISDTVLFGYEDLQQVQVETLMALYFLTVSRVNRYGPQTSVIRGFVPVDAFLCIALGLNIRRTNNTFDTESNEARKRLWWSIFYLEHLLSVMTGRASCLGDGSCSAPPPLLFGDSEYGLSIVDSMESVQAYDLQWTVFQRDEQTESQHTFLKSMEPSASLYFFYLVDLALITHAITNREHSTSIFRDGWIQIESRIGIYNHKLDQWVSGLHPSLAFEDKHGNQLLRSRSNYQVSLALHYYSARVVLNRHCLTRPEIVENSGIRFPRSRFYNKTSSAFLRASLALIAVLPDQPDMDWAYNVAPWWGFLHFLMQATIASLIHLSVLSVSARSEADEGATGSVETLEVVFAATKKALHWLHCLGKSDEAARRAFLLCDSRIRRIAPSKGLDLSDIPPTSDLSQTPSAVHHPQQGGIPRETSNWKMQRDHGTDNPQSPKSTASRGFGNNEGSEDVQFQEFEEAQISRDNLRGLCAVLDTDIALSEWILDPTDANFEDLLLLMMGPGV</sequence>
<dbReference type="GO" id="GO:0008270">
    <property type="term" value="F:zinc ion binding"/>
    <property type="evidence" value="ECO:0007669"/>
    <property type="project" value="InterPro"/>
</dbReference>
<dbReference type="CDD" id="cd00067">
    <property type="entry name" value="GAL4"/>
    <property type="match status" value="1"/>
</dbReference>
<evidence type="ECO:0000313" key="9">
    <source>
        <dbReference type="Proteomes" id="UP001147752"/>
    </source>
</evidence>
<keyword evidence="1" id="KW-0479">Metal-binding</keyword>
<evidence type="ECO:0000256" key="6">
    <source>
        <dbReference type="SAM" id="MobiDB-lite"/>
    </source>
</evidence>
<proteinExistence type="predicted"/>
<evidence type="ECO:0000256" key="2">
    <source>
        <dbReference type="ARBA" id="ARBA00023015"/>
    </source>
</evidence>
<feature type="region of interest" description="Disordered" evidence="6">
    <location>
        <begin position="688"/>
        <end position="746"/>
    </location>
</feature>
<dbReference type="PANTHER" id="PTHR47654">
    <property type="entry name" value="ZN(II)2CYS6 TRANSCRIPTION FACTOR (EUROFUNG)-RELATED"/>
    <property type="match status" value="1"/>
</dbReference>
<dbReference type="Pfam" id="PF00172">
    <property type="entry name" value="Zn_clus"/>
    <property type="match status" value="1"/>
</dbReference>
<evidence type="ECO:0000313" key="8">
    <source>
        <dbReference type="EMBL" id="KAJ5372008.1"/>
    </source>
</evidence>
<dbReference type="InterPro" id="IPR007219">
    <property type="entry name" value="XnlR_reg_dom"/>
</dbReference>
<organism evidence="8 9">
    <name type="scientific">Penicillium concentricum</name>
    <dbReference type="NCBI Taxonomy" id="293559"/>
    <lineage>
        <taxon>Eukaryota</taxon>
        <taxon>Fungi</taxon>
        <taxon>Dikarya</taxon>
        <taxon>Ascomycota</taxon>
        <taxon>Pezizomycotina</taxon>
        <taxon>Eurotiomycetes</taxon>
        <taxon>Eurotiomycetidae</taxon>
        <taxon>Eurotiales</taxon>
        <taxon>Aspergillaceae</taxon>
        <taxon>Penicillium</taxon>
    </lineage>
</organism>
<dbReference type="Proteomes" id="UP001147752">
    <property type="component" value="Unassembled WGS sequence"/>
</dbReference>
<dbReference type="AlphaFoldDB" id="A0A9W9V7R2"/>
<dbReference type="PROSITE" id="PS50048">
    <property type="entry name" value="ZN2_CY6_FUNGAL_2"/>
    <property type="match status" value="1"/>
</dbReference>
<dbReference type="CDD" id="cd12148">
    <property type="entry name" value="fungal_TF_MHR"/>
    <property type="match status" value="1"/>
</dbReference>
<dbReference type="SUPFAM" id="SSF57701">
    <property type="entry name" value="Zn2/Cys6 DNA-binding domain"/>
    <property type="match status" value="1"/>
</dbReference>
<feature type="domain" description="Zn(2)-C6 fungal-type" evidence="7">
    <location>
        <begin position="27"/>
        <end position="58"/>
    </location>
</feature>
<evidence type="ECO:0000256" key="4">
    <source>
        <dbReference type="ARBA" id="ARBA00023163"/>
    </source>
</evidence>
<dbReference type="InterPro" id="IPR036864">
    <property type="entry name" value="Zn2-C6_fun-type_DNA-bd_sf"/>
</dbReference>
<dbReference type="OrthoDB" id="5296287at2759"/>
<feature type="compositionally biased region" description="Polar residues" evidence="6">
    <location>
        <begin position="728"/>
        <end position="738"/>
    </location>
</feature>
<dbReference type="Pfam" id="PF04082">
    <property type="entry name" value="Fungal_trans"/>
    <property type="match status" value="1"/>
</dbReference>
<protein>
    <submittedName>
        <fullName evidence="8">Transcriptional regulator family: Fungal Specific TF</fullName>
    </submittedName>
</protein>
<dbReference type="SMART" id="SM00906">
    <property type="entry name" value="Fungal_trans"/>
    <property type="match status" value="1"/>
</dbReference>
<evidence type="ECO:0000256" key="1">
    <source>
        <dbReference type="ARBA" id="ARBA00022723"/>
    </source>
</evidence>
<reference evidence="8" key="2">
    <citation type="journal article" date="2023" name="IMA Fungus">
        <title>Comparative genomic study of the Penicillium genus elucidates a diverse pangenome and 15 lateral gene transfer events.</title>
        <authorList>
            <person name="Petersen C."/>
            <person name="Sorensen T."/>
            <person name="Nielsen M.R."/>
            <person name="Sondergaard T.E."/>
            <person name="Sorensen J.L."/>
            <person name="Fitzpatrick D.A."/>
            <person name="Frisvad J.C."/>
            <person name="Nielsen K.L."/>
        </authorList>
    </citation>
    <scope>NUCLEOTIDE SEQUENCE</scope>
    <source>
        <strain evidence="8">IBT 3081</strain>
    </source>
</reference>
<keyword evidence="3" id="KW-0238">DNA-binding</keyword>
<accession>A0A9W9V7R2</accession>
<dbReference type="RefSeq" id="XP_056577994.1">
    <property type="nucleotide sequence ID" value="XM_056721744.1"/>
</dbReference>
<dbReference type="GO" id="GO:0000981">
    <property type="term" value="F:DNA-binding transcription factor activity, RNA polymerase II-specific"/>
    <property type="evidence" value="ECO:0007669"/>
    <property type="project" value="InterPro"/>
</dbReference>
<dbReference type="GO" id="GO:0003677">
    <property type="term" value="F:DNA binding"/>
    <property type="evidence" value="ECO:0007669"/>
    <property type="project" value="UniProtKB-KW"/>
</dbReference>
<evidence type="ECO:0000256" key="5">
    <source>
        <dbReference type="ARBA" id="ARBA00023242"/>
    </source>
</evidence>
<dbReference type="EMBL" id="JAPZBT010000002">
    <property type="protein sequence ID" value="KAJ5372008.1"/>
    <property type="molecule type" value="Genomic_DNA"/>
</dbReference>
<dbReference type="Gene3D" id="4.10.240.10">
    <property type="entry name" value="Zn(2)-C6 fungal-type DNA-binding domain"/>
    <property type="match status" value="1"/>
</dbReference>
<dbReference type="GO" id="GO:0006351">
    <property type="term" value="P:DNA-templated transcription"/>
    <property type="evidence" value="ECO:0007669"/>
    <property type="project" value="InterPro"/>
</dbReference>
<gene>
    <name evidence="8" type="ORF">N7517_004014</name>
</gene>
<keyword evidence="2" id="KW-0805">Transcription regulation</keyword>
<keyword evidence="5" id="KW-0539">Nucleus</keyword>
<evidence type="ECO:0000256" key="3">
    <source>
        <dbReference type="ARBA" id="ARBA00023125"/>
    </source>
</evidence>
<dbReference type="InterPro" id="IPR001138">
    <property type="entry name" value="Zn2Cys6_DnaBD"/>
</dbReference>
<name>A0A9W9V7R2_9EURO</name>